<reference evidence="1 2" key="1">
    <citation type="submission" date="2015-08" db="EMBL/GenBank/DDBJ databases">
        <title>The genome of the Asian arowana (Scleropages formosus).</title>
        <authorList>
            <person name="Tan M.H."/>
            <person name="Gan H.M."/>
            <person name="Croft L.J."/>
            <person name="Austin C.M."/>
        </authorList>
    </citation>
    <scope>NUCLEOTIDE SEQUENCE [LARGE SCALE GENOMIC DNA]</scope>
    <source>
        <strain evidence="1">Aro1</strain>
    </source>
</reference>
<evidence type="ECO:0000313" key="2">
    <source>
        <dbReference type="Proteomes" id="UP000034805"/>
    </source>
</evidence>
<sequence length="107" mass="12092">MLHLHRKFQEKVELQNDRAVYSQVQAKDPQREELLEDEYSTVDTCLTALSVTAPSMPKVPHTLPAQLEQNISPYACYYSAPKGVHKAGWLDKLSPQGYDAMSPSIPY</sequence>
<dbReference type="EMBL" id="JARO02002177">
    <property type="protein sequence ID" value="KPP73351.1"/>
    <property type="molecule type" value="Genomic_DNA"/>
</dbReference>
<organism evidence="1 2">
    <name type="scientific">Scleropages formosus</name>
    <name type="common">Asian bonytongue</name>
    <name type="synonym">Osteoglossum formosum</name>
    <dbReference type="NCBI Taxonomy" id="113540"/>
    <lineage>
        <taxon>Eukaryota</taxon>
        <taxon>Metazoa</taxon>
        <taxon>Chordata</taxon>
        <taxon>Craniata</taxon>
        <taxon>Vertebrata</taxon>
        <taxon>Euteleostomi</taxon>
        <taxon>Actinopterygii</taxon>
        <taxon>Neopterygii</taxon>
        <taxon>Teleostei</taxon>
        <taxon>Osteoglossocephala</taxon>
        <taxon>Osteoglossomorpha</taxon>
        <taxon>Osteoglossiformes</taxon>
        <taxon>Osteoglossidae</taxon>
        <taxon>Scleropages</taxon>
    </lineage>
</organism>
<proteinExistence type="predicted"/>
<evidence type="ECO:0000313" key="1">
    <source>
        <dbReference type="EMBL" id="KPP73351.1"/>
    </source>
</evidence>
<dbReference type="Proteomes" id="UP000034805">
    <property type="component" value="Unassembled WGS sequence"/>
</dbReference>
<protein>
    <submittedName>
        <fullName evidence="1">Uncharacterized protein</fullName>
    </submittedName>
</protein>
<name>A0A0P7XAA6_SCLFO</name>
<dbReference type="AlphaFoldDB" id="A0A0P7XAA6"/>
<accession>A0A0P7XAA6</accession>
<comment type="caution">
    <text evidence="1">The sequence shown here is derived from an EMBL/GenBank/DDBJ whole genome shotgun (WGS) entry which is preliminary data.</text>
</comment>
<gene>
    <name evidence="1" type="ORF">Z043_107565</name>
</gene>